<evidence type="ECO:0000259" key="1">
    <source>
        <dbReference type="Pfam" id="PF01243"/>
    </source>
</evidence>
<dbReference type="SUPFAM" id="SSF50475">
    <property type="entry name" value="FMN-binding split barrel"/>
    <property type="match status" value="1"/>
</dbReference>
<dbReference type="Pfam" id="PF01243">
    <property type="entry name" value="PNPOx_N"/>
    <property type="match status" value="1"/>
</dbReference>
<dbReference type="InterPro" id="IPR012349">
    <property type="entry name" value="Split_barrel_FMN-bd"/>
</dbReference>
<dbReference type="Gene3D" id="2.30.110.10">
    <property type="entry name" value="Electron Transport, Fmn-binding Protein, Chain A"/>
    <property type="match status" value="1"/>
</dbReference>
<accession>A0A6J5ZZF6</accession>
<evidence type="ECO:0000313" key="2">
    <source>
        <dbReference type="EMBL" id="CAB4346160.1"/>
    </source>
</evidence>
<name>A0A6J5ZZF6_9ZZZZ</name>
<feature type="domain" description="Pyridoxamine 5'-phosphate oxidase N-terminal" evidence="1">
    <location>
        <begin position="15"/>
        <end position="85"/>
    </location>
</feature>
<gene>
    <name evidence="2" type="ORF">UFOPK3547_01268</name>
</gene>
<protein>
    <submittedName>
        <fullName evidence="2">Unannotated protein</fullName>
    </submittedName>
</protein>
<dbReference type="AlphaFoldDB" id="A0A6J5ZZF6"/>
<reference evidence="2" key="1">
    <citation type="submission" date="2020-05" db="EMBL/GenBank/DDBJ databases">
        <authorList>
            <person name="Chiriac C."/>
            <person name="Salcher M."/>
            <person name="Ghai R."/>
            <person name="Kavagutti S V."/>
        </authorList>
    </citation>
    <scope>NUCLEOTIDE SEQUENCE</scope>
</reference>
<dbReference type="EMBL" id="CAESAN010000114">
    <property type="protein sequence ID" value="CAB4346160.1"/>
    <property type="molecule type" value="Genomic_DNA"/>
</dbReference>
<sequence length="139" mass="14902">MEREFELPDWKPGTVSMLATVGDGPHAIPVSTAVRASERRIVLALGARRGSLERLLEDPRVALTVLAAGDVAFTAHGTAQVVADPLPGVDGVVAVEIRVESVSSHKRPTFAIEDGVVWDWADEAARERDASVRDALLQI</sequence>
<proteinExistence type="predicted"/>
<organism evidence="2">
    <name type="scientific">freshwater metagenome</name>
    <dbReference type="NCBI Taxonomy" id="449393"/>
    <lineage>
        <taxon>unclassified sequences</taxon>
        <taxon>metagenomes</taxon>
        <taxon>ecological metagenomes</taxon>
    </lineage>
</organism>
<dbReference type="InterPro" id="IPR011576">
    <property type="entry name" value="Pyridox_Oxase_N"/>
</dbReference>